<accession>A0A2P7ANA2</accession>
<evidence type="ECO:0000256" key="2">
    <source>
        <dbReference type="ARBA" id="ARBA00022475"/>
    </source>
</evidence>
<comment type="subcellular location">
    <subcellularLocation>
        <location evidence="1">Cell membrane</location>
        <topology evidence="1">Multi-pass membrane protein</topology>
    </subcellularLocation>
</comment>
<feature type="transmembrane region" description="Helical" evidence="7">
    <location>
        <begin position="298"/>
        <end position="326"/>
    </location>
</feature>
<evidence type="ECO:0000256" key="7">
    <source>
        <dbReference type="SAM" id="Phobius"/>
    </source>
</evidence>
<feature type="region of interest" description="Disordered" evidence="6">
    <location>
        <begin position="557"/>
        <end position="576"/>
    </location>
</feature>
<name>A0A2P7ANA2_9HYPH</name>
<dbReference type="GO" id="GO:0005436">
    <property type="term" value="F:sodium:phosphate symporter activity"/>
    <property type="evidence" value="ECO:0007669"/>
    <property type="project" value="InterPro"/>
</dbReference>
<feature type="transmembrane region" description="Helical" evidence="7">
    <location>
        <begin position="70"/>
        <end position="89"/>
    </location>
</feature>
<evidence type="ECO:0000313" key="9">
    <source>
        <dbReference type="Proteomes" id="UP000241158"/>
    </source>
</evidence>
<evidence type="ECO:0000256" key="3">
    <source>
        <dbReference type="ARBA" id="ARBA00022692"/>
    </source>
</evidence>
<feature type="transmembrane region" description="Helical" evidence="7">
    <location>
        <begin position="253"/>
        <end position="278"/>
    </location>
</feature>
<organism evidence="8 9">
    <name type="scientific">Phyllobacterium endophyticum</name>
    <dbReference type="NCBI Taxonomy" id="1149773"/>
    <lineage>
        <taxon>Bacteria</taxon>
        <taxon>Pseudomonadati</taxon>
        <taxon>Pseudomonadota</taxon>
        <taxon>Alphaproteobacteria</taxon>
        <taxon>Hyphomicrobiales</taxon>
        <taxon>Phyllobacteriaceae</taxon>
        <taxon>Phyllobacterium</taxon>
    </lineage>
</organism>
<dbReference type="AlphaFoldDB" id="A0A2P7ANA2"/>
<dbReference type="Proteomes" id="UP000241158">
    <property type="component" value="Unassembled WGS sequence"/>
</dbReference>
<feature type="transmembrane region" description="Helical" evidence="7">
    <location>
        <begin position="12"/>
        <end position="31"/>
    </location>
</feature>
<proteinExistence type="predicted"/>
<dbReference type="Pfam" id="PF02690">
    <property type="entry name" value="Na_Pi_cotrans"/>
    <property type="match status" value="2"/>
</dbReference>
<keyword evidence="2" id="KW-1003">Cell membrane</keyword>
<dbReference type="PANTHER" id="PTHR10010:SF46">
    <property type="entry name" value="SODIUM-DEPENDENT PHOSPHATE TRANSPORT PROTEIN 2B"/>
    <property type="match status" value="1"/>
</dbReference>
<feature type="transmembrane region" description="Helical" evidence="7">
    <location>
        <begin position="101"/>
        <end position="124"/>
    </location>
</feature>
<dbReference type="GO" id="GO:0044341">
    <property type="term" value="P:sodium-dependent phosphate transport"/>
    <property type="evidence" value="ECO:0007669"/>
    <property type="project" value="InterPro"/>
</dbReference>
<sequence length="576" mass="61594">MNIDIFKDILVPVIGGLGIFMLGLEFMSNGIQALSVTKMRAFLAKAAGTPVKGVIAGTLITGVIQSSTAMTVMVVGLVNAGVVALRPAISVIMGANIGTTLGNGLIALPLGPLGLILAGVFSLVYCFSKNEKVRNIALACMGFALIFYGLNLMTGGLRPLRNMPEVMDVLSTLQADSYFNLIKCVLIAALVTAMIHSSSATIGIVMGLGAAGILDWTTAVAFSLGADLGTTITSWIASLNLSKNAKRAAYAHISFNIIGVCITVPLFFLSIDVLGWAMQWFGGDPGIPVLVDGKETFPLVPVAVGLFSTFFNVFNTLLLFPFIGVFERVLARVGRTDAEDIEDYSTPKFLDRKLAGDFAKAIPAVQQETARHLQAGAIFLQIARSAKTAPSDPGEHYLATDILSRDIRAYTASLMQEDLPYEQLDLVASLIEEADFTAALTESMHQVARRVKRETFSAQAQAIVDVALNKLDASLRDILPNYGVKEPNMPAGHVSFPEVAELRARTLSLGPNAGAAERGTILALLGSIERAELLIRRIDDERKSVNRQAVLARAAARNQPYQRPTMDEGMIPAPAE</sequence>
<protein>
    <submittedName>
        <fullName evidence="8">Na/Pi cotransporter family protein</fullName>
    </submittedName>
</protein>
<gene>
    <name evidence="8" type="ORF">CU100_18605</name>
</gene>
<feature type="transmembrane region" description="Helical" evidence="7">
    <location>
        <begin position="216"/>
        <end position="241"/>
    </location>
</feature>
<evidence type="ECO:0000256" key="6">
    <source>
        <dbReference type="SAM" id="MobiDB-lite"/>
    </source>
</evidence>
<keyword evidence="5 7" id="KW-0472">Membrane</keyword>
<keyword evidence="4 7" id="KW-1133">Transmembrane helix</keyword>
<evidence type="ECO:0000313" key="8">
    <source>
        <dbReference type="EMBL" id="PSH55697.1"/>
    </source>
</evidence>
<evidence type="ECO:0000256" key="5">
    <source>
        <dbReference type="ARBA" id="ARBA00023136"/>
    </source>
</evidence>
<evidence type="ECO:0000256" key="1">
    <source>
        <dbReference type="ARBA" id="ARBA00004651"/>
    </source>
</evidence>
<dbReference type="InterPro" id="IPR003841">
    <property type="entry name" value="Na/Pi_transpt"/>
</dbReference>
<dbReference type="PANTHER" id="PTHR10010">
    <property type="entry name" value="SOLUTE CARRIER FAMILY 34 SODIUM PHOSPHATE , MEMBER 2-RELATED"/>
    <property type="match status" value="1"/>
</dbReference>
<keyword evidence="3 7" id="KW-0812">Transmembrane</keyword>
<dbReference type="RefSeq" id="WP_106718106.1">
    <property type="nucleotide sequence ID" value="NZ_JACHXT010000001.1"/>
</dbReference>
<dbReference type="EMBL" id="PGGN01000004">
    <property type="protein sequence ID" value="PSH55697.1"/>
    <property type="molecule type" value="Genomic_DNA"/>
</dbReference>
<evidence type="ECO:0000256" key="4">
    <source>
        <dbReference type="ARBA" id="ARBA00022989"/>
    </source>
</evidence>
<feature type="transmembrane region" description="Helical" evidence="7">
    <location>
        <begin position="136"/>
        <end position="157"/>
    </location>
</feature>
<dbReference type="GO" id="GO:0005886">
    <property type="term" value="C:plasma membrane"/>
    <property type="evidence" value="ECO:0007669"/>
    <property type="project" value="UniProtKB-SubCell"/>
</dbReference>
<dbReference type="OrthoDB" id="9763003at2"/>
<feature type="transmembrane region" description="Helical" evidence="7">
    <location>
        <begin position="43"/>
        <end position="64"/>
    </location>
</feature>
<keyword evidence="9" id="KW-1185">Reference proteome</keyword>
<comment type="caution">
    <text evidence="8">The sequence shown here is derived from an EMBL/GenBank/DDBJ whole genome shotgun (WGS) entry which is preliminary data.</text>
</comment>
<feature type="transmembrane region" description="Helical" evidence="7">
    <location>
        <begin position="178"/>
        <end position="196"/>
    </location>
</feature>
<reference evidence="9" key="1">
    <citation type="submission" date="2017-11" db="EMBL/GenBank/DDBJ databases">
        <authorList>
            <person name="Kuznetsova I."/>
            <person name="Sazanova A."/>
            <person name="Chirak E."/>
            <person name="Safronova V."/>
            <person name="Willems A."/>
        </authorList>
    </citation>
    <scope>NUCLEOTIDE SEQUENCE [LARGE SCALE GENOMIC DNA]</scope>
    <source>
        <strain evidence="9">PEPV15</strain>
    </source>
</reference>
<dbReference type="NCBIfam" id="NF037997">
    <property type="entry name" value="Na_Pi_symport"/>
    <property type="match status" value="1"/>
</dbReference>